<dbReference type="AlphaFoldDB" id="A0A0G0U1N4"/>
<dbReference type="SUPFAM" id="SSF53335">
    <property type="entry name" value="S-adenosyl-L-methionine-dependent methyltransferases"/>
    <property type="match status" value="1"/>
</dbReference>
<evidence type="ECO:0000313" key="2">
    <source>
        <dbReference type="EMBL" id="KKR83023.1"/>
    </source>
</evidence>
<comment type="caution">
    <text evidence="2">The sequence shown here is derived from an EMBL/GenBank/DDBJ whole genome shotgun (WGS) entry which is preliminary data.</text>
</comment>
<dbReference type="Proteomes" id="UP000034601">
    <property type="component" value="Unassembled WGS sequence"/>
</dbReference>
<protein>
    <recommendedName>
        <fullName evidence="1">Methyltransferase domain-containing protein</fullName>
    </recommendedName>
</protein>
<dbReference type="Pfam" id="PF13649">
    <property type="entry name" value="Methyltransf_25"/>
    <property type="match status" value="1"/>
</dbReference>
<dbReference type="EMBL" id="LCAB01000008">
    <property type="protein sequence ID" value="KKR83023.1"/>
    <property type="molecule type" value="Genomic_DNA"/>
</dbReference>
<dbReference type="InterPro" id="IPR041698">
    <property type="entry name" value="Methyltransf_25"/>
</dbReference>
<dbReference type="InterPro" id="IPR029063">
    <property type="entry name" value="SAM-dependent_MTases_sf"/>
</dbReference>
<proteinExistence type="predicted"/>
<name>A0A0G0U1N4_9BACT</name>
<sequence>MSFTFNPVQRLFNGNFWQIFQSRFQNFGKVSVVDLACGTGELRKYINPQKYLGVDINKNHISYAKGRFQNYRNTQFLNEDITRLSIPTQYKAAFFISAVHHLSDQQLNDVFEVVKNSHLQHLIIIDGVPQGIFSGLLKWLDKILAGGEYFRDENQLVKILNKYVTIEEYGTFSAKFSLYAYPYAIVKP</sequence>
<evidence type="ECO:0000259" key="1">
    <source>
        <dbReference type="Pfam" id="PF13649"/>
    </source>
</evidence>
<feature type="domain" description="Methyltransferase" evidence="1">
    <location>
        <begin position="32"/>
        <end position="114"/>
    </location>
</feature>
<accession>A0A0G0U1N4</accession>
<dbReference type="CDD" id="cd02440">
    <property type="entry name" value="AdoMet_MTases"/>
    <property type="match status" value="1"/>
</dbReference>
<organism evidence="2 3">
    <name type="scientific">Candidatus Daviesbacteria bacterium GW2011_GWA2_40_9</name>
    <dbReference type="NCBI Taxonomy" id="1618424"/>
    <lineage>
        <taxon>Bacteria</taxon>
        <taxon>Candidatus Daviesiibacteriota</taxon>
    </lineage>
</organism>
<dbReference type="Gene3D" id="3.40.50.150">
    <property type="entry name" value="Vaccinia Virus protein VP39"/>
    <property type="match status" value="1"/>
</dbReference>
<gene>
    <name evidence="2" type="ORF">UU29_C0008G0132</name>
</gene>
<evidence type="ECO:0000313" key="3">
    <source>
        <dbReference type="Proteomes" id="UP000034601"/>
    </source>
</evidence>
<reference evidence="2 3" key="1">
    <citation type="journal article" date="2015" name="Nature">
        <title>rRNA introns, odd ribosomes, and small enigmatic genomes across a large radiation of phyla.</title>
        <authorList>
            <person name="Brown C.T."/>
            <person name="Hug L.A."/>
            <person name="Thomas B.C."/>
            <person name="Sharon I."/>
            <person name="Castelle C.J."/>
            <person name="Singh A."/>
            <person name="Wilkins M.J."/>
            <person name="Williams K.H."/>
            <person name="Banfield J.F."/>
        </authorList>
    </citation>
    <scope>NUCLEOTIDE SEQUENCE [LARGE SCALE GENOMIC DNA]</scope>
</reference>